<keyword evidence="2" id="KW-1133">Transmembrane helix</keyword>
<feature type="transmembrane region" description="Helical" evidence="2">
    <location>
        <begin position="293"/>
        <end position="311"/>
    </location>
</feature>
<feature type="domain" description="PAS" evidence="3">
    <location>
        <begin position="1053"/>
        <end position="1117"/>
    </location>
</feature>
<dbReference type="InterPro" id="IPR029787">
    <property type="entry name" value="Nucleotide_cyclase"/>
</dbReference>
<dbReference type="InterPro" id="IPR013767">
    <property type="entry name" value="PAS_fold"/>
</dbReference>
<dbReference type="EC" id="2.7.7.65" evidence="5"/>
<dbReference type="NCBIfam" id="TIGR00254">
    <property type="entry name" value="GGDEF"/>
    <property type="match status" value="2"/>
</dbReference>
<dbReference type="Pfam" id="PF00990">
    <property type="entry name" value="GGDEF"/>
    <property type="match status" value="2"/>
</dbReference>
<feature type="compositionally biased region" description="Basic residues" evidence="1">
    <location>
        <begin position="686"/>
        <end position="698"/>
    </location>
</feature>
<evidence type="ECO:0000259" key="3">
    <source>
        <dbReference type="PROSITE" id="PS50112"/>
    </source>
</evidence>
<dbReference type="InterPro" id="IPR052155">
    <property type="entry name" value="Biofilm_reg_signaling"/>
</dbReference>
<gene>
    <name evidence="5" type="ORF">MXD59_07740</name>
</gene>
<dbReference type="GO" id="GO:0052621">
    <property type="term" value="F:diguanylate cyclase activity"/>
    <property type="evidence" value="ECO:0007669"/>
    <property type="project" value="UniProtKB-EC"/>
</dbReference>
<organism evidence="5 6">
    <name type="scientific">Frankia umida</name>
    <dbReference type="NCBI Taxonomy" id="573489"/>
    <lineage>
        <taxon>Bacteria</taxon>
        <taxon>Bacillati</taxon>
        <taxon>Actinomycetota</taxon>
        <taxon>Actinomycetes</taxon>
        <taxon>Frankiales</taxon>
        <taxon>Frankiaceae</taxon>
        <taxon>Frankia</taxon>
    </lineage>
</organism>
<dbReference type="SUPFAM" id="SSF55073">
    <property type="entry name" value="Nucleotide cyclase"/>
    <property type="match status" value="2"/>
</dbReference>
<dbReference type="InterPro" id="IPR035965">
    <property type="entry name" value="PAS-like_dom_sf"/>
</dbReference>
<feature type="domain" description="GGDEF" evidence="4">
    <location>
        <begin position="1208"/>
        <end position="1347"/>
    </location>
</feature>
<comment type="caution">
    <text evidence="5">The sequence shown here is derived from an EMBL/GenBank/DDBJ whole genome shotgun (WGS) entry which is preliminary data.</text>
</comment>
<dbReference type="SMART" id="SM00091">
    <property type="entry name" value="PAS"/>
    <property type="match status" value="2"/>
</dbReference>
<feature type="region of interest" description="Disordered" evidence="1">
    <location>
        <begin position="909"/>
        <end position="929"/>
    </location>
</feature>
<name>A0ABT0JVV5_9ACTN</name>
<dbReference type="RefSeq" id="WP_248824075.1">
    <property type="nucleotide sequence ID" value="NZ_JALKFT010000005.1"/>
</dbReference>
<dbReference type="InterPro" id="IPR043128">
    <property type="entry name" value="Rev_trsase/Diguanyl_cyclase"/>
</dbReference>
<feature type="transmembrane region" description="Helical" evidence="2">
    <location>
        <begin position="719"/>
        <end position="743"/>
    </location>
</feature>
<feature type="domain" description="GGDEF" evidence="4">
    <location>
        <begin position="480"/>
        <end position="612"/>
    </location>
</feature>
<feature type="compositionally biased region" description="Polar residues" evidence="1">
    <location>
        <begin position="676"/>
        <end position="685"/>
    </location>
</feature>
<dbReference type="PANTHER" id="PTHR44757">
    <property type="entry name" value="DIGUANYLATE CYCLASE DGCP"/>
    <property type="match status" value="1"/>
</dbReference>
<dbReference type="Pfam" id="PF00989">
    <property type="entry name" value="PAS"/>
    <property type="match status" value="2"/>
</dbReference>
<dbReference type="Gene3D" id="3.30.450.20">
    <property type="entry name" value="PAS domain"/>
    <property type="match status" value="2"/>
</dbReference>
<dbReference type="PANTHER" id="PTHR44757:SF2">
    <property type="entry name" value="BIOFILM ARCHITECTURE MAINTENANCE PROTEIN MBAA"/>
    <property type="match status" value="1"/>
</dbReference>
<dbReference type="EMBL" id="JALKFT010000005">
    <property type="protein sequence ID" value="MCK9875663.1"/>
    <property type="molecule type" value="Genomic_DNA"/>
</dbReference>
<keyword evidence="6" id="KW-1185">Reference proteome</keyword>
<reference evidence="5 6" key="1">
    <citation type="submission" date="2022-04" db="EMBL/GenBank/DDBJ databases">
        <title>Genome diversity in the genus Frankia.</title>
        <authorList>
            <person name="Carlos-Shanley C."/>
            <person name="Hahn D."/>
        </authorList>
    </citation>
    <scope>NUCLEOTIDE SEQUENCE [LARGE SCALE GENOMIC DNA]</scope>
    <source>
        <strain evidence="5 6">Ag45/Mut15</strain>
    </source>
</reference>
<dbReference type="InterPro" id="IPR000160">
    <property type="entry name" value="GGDEF_dom"/>
</dbReference>
<evidence type="ECO:0000259" key="4">
    <source>
        <dbReference type="PROSITE" id="PS50887"/>
    </source>
</evidence>
<dbReference type="SUPFAM" id="SSF55785">
    <property type="entry name" value="PYP-like sensor domain (PAS domain)"/>
    <property type="match status" value="2"/>
</dbReference>
<evidence type="ECO:0000313" key="5">
    <source>
        <dbReference type="EMBL" id="MCK9875663.1"/>
    </source>
</evidence>
<evidence type="ECO:0000256" key="1">
    <source>
        <dbReference type="SAM" id="MobiDB-lite"/>
    </source>
</evidence>
<evidence type="ECO:0000313" key="6">
    <source>
        <dbReference type="Proteomes" id="UP001201873"/>
    </source>
</evidence>
<dbReference type="Gene3D" id="3.30.70.270">
    <property type="match status" value="2"/>
</dbReference>
<dbReference type="CDD" id="cd01949">
    <property type="entry name" value="GGDEF"/>
    <property type="match status" value="2"/>
</dbReference>
<dbReference type="InterPro" id="IPR000014">
    <property type="entry name" value="PAS"/>
</dbReference>
<dbReference type="CDD" id="cd00130">
    <property type="entry name" value="PAS"/>
    <property type="match status" value="2"/>
</dbReference>
<evidence type="ECO:0000256" key="2">
    <source>
        <dbReference type="SAM" id="Phobius"/>
    </source>
</evidence>
<feature type="region of interest" description="Disordered" evidence="1">
    <location>
        <begin position="227"/>
        <end position="246"/>
    </location>
</feature>
<feature type="compositionally biased region" description="Basic and acidic residues" evidence="1">
    <location>
        <begin position="654"/>
        <end position="673"/>
    </location>
</feature>
<feature type="domain" description="PAS" evidence="3">
    <location>
        <begin position="320"/>
        <end position="384"/>
    </location>
</feature>
<keyword evidence="2" id="KW-0472">Membrane</keyword>
<sequence>MIRHGRGGQRGVRAHSRLLQPAAVLLAVAILGALALVLGNDLLRREESARLAARAALVERLASWESGSASPTSLAAAAGGLPFRPGDPANADLLLRLQISASGDVNHLLALLTPEGRISASYPPGARVDVAQLGAAWPTALAGHAGLSPVITAGQPPRRVVVVPIGAGRPWAVLVAISTEQVHLAISDGIAALLGAGAGTVSTVDPNGVALSSTTASAVGTRVISPADLAPSPPAGTSTGTGGGTRIWRTEEAEGEVLNITARQKGTGYYTYFRQPADSLYSDLRSRGHRRNLTLLCVALVAILSVLFIALRRALSARQTRSWLRSLFAAASDIVLVTDPATAMIFVSPAIETMLGQRVADWVGRPIADLAHPDDAERLRRLVEHPDQAHGPELDIRLRTAAGDVAWFDVAARPLPARGHPAEMIITCHAADQRKRLLDQLTYQAQHDSLTGLLNRSAFEDRLVAAATAVGDDEGDDEGRSLAVLFVDLDRFKPVNDTYGHLAGDRVLQEIGVRLRTVLGPRATGARFGGDEFGILLPGANVRAATEAAIRIIGSVGQPVRLDEETTVRVAASVGIALTDGSRSAESLLRTADQAMYQAKQVGPGRLALPATNAADAHPATSRQVWHLVGDFAVIEPTDIDLLDLGAPHLTGADPDRGVHEHPGRPADERPDRGPATSTLVSGPSRTRRRCRRPRRIRQPQGRRAVPLSGRAPHRAYGALPSVISLLVLAVMIMASTVTIMAIERADQRRLDNQRIHQATLLANTTARLVARLNQPSYLIEPISALPWSLTDRAADARTLESIAGPDLSTPDVVLALVDLTGQPLAVRPAGSTVPIGPGSRIWDLARQAGLDVPISPTAGSQQDVNEISVVSIVPIRRAGQDVAFLLLSRALTRASIAELSRALGILPDRGRDAGPNGGAARPGATKASDLDGTSLPGITIALVDSGGRAVISTDHTLVGRRLVDAAQLRPIQPGTSRQVLLRAEGGGGLAEVGFVPSVPQPYYLVLRQDGRTAEVPSPGHPSSDLVVYALVIITVVALSWTLLRESQQTRREGARLTTLLHESHDIVVVLNAAGQVTFLTSAVEGLLGHQVAHLLGRPLLDLVHPDDRAAVQSYLDAQPSGAGHPRADSLLDIRLCTATADHRWFDLAAARRAGPLGRDLMVTCHEVGERRELQARIWWQASHDTLTGLGSRTGLADRLDQLADSHTPYTILLIDLDDFKPVNDTFGHHVGDEVLRTIAARLVALVDVAPQDVFRLGGDEFLIVLPEPTEATVHAVLDNARRAIATALDVAGQTIVIRAAIGVAWCRGVGGAGPDGPDPDAVIRRADAAMYAAKRAHREPREMYPTSR</sequence>
<dbReference type="SMART" id="SM00267">
    <property type="entry name" value="GGDEF"/>
    <property type="match status" value="2"/>
</dbReference>
<keyword evidence="2" id="KW-0812">Transmembrane</keyword>
<feature type="transmembrane region" description="Helical" evidence="2">
    <location>
        <begin position="18"/>
        <end position="38"/>
    </location>
</feature>
<dbReference type="Proteomes" id="UP001201873">
    <property type="component" value="Unassembled WGS sequence"/>
</dbReference>
<keyword evidence="5" id="KW-0548">Nucleotidyltransferase</keyword>
<accession>A0ABT0JVV5</accession>
<protein>
    <submittedName>
        <fullName evidence="5">Diguanylate cyclase</fullName>
        <ecNumber evidence="5">2.7.7.65</ecNumber>
    </submittedName>
</protein>
<dbReference type="NCBIfam" id="TIGR00229">
    <property type="entry name" value="sensory_box"/>
    <property type="match status" value="2"/>
</dbReference>
<dbReference type="PROSITE" id="PS50887">
    <property type="entry name" value="GGDEF"/>
    <property type="match status" value="2"/>
</dbReference>
<dbReference type="PROSITE" id="PS50112">
    <property type="entry name" value="PAS"/>
    <property type="match status" value="2"/>
</dbReference>
<keyword evidence="5" id="KW-0808">Transferase</keyword>
<proteinExistence type="predicted"/>
<feature type="region of interest" description="Disordered" evidence="1">
    <location>
        <begin position="651"/>
        <end position="709"/>
    </location>
</feature>